<dbReference type="InterPro" id="IPR035940">
    <property type="entry name" value="CAP_sf"/>
</dbReference>
<feature type="signal peptide" evidence="1">
    <location>
        <begin position="1"/>
        <end position="23"/>
    </location>
</feature>
<dbReference type="Gene3D" id="3.40.33.10">
    <property type="entry name" value="CAP"/>
    <property type="match status" value="1"/>
</dbReference>
<dbReference type="EMBL" id="JAMGBC010000001">
    <property type="protein sequence ID" value="MCL6678092.1"/>
    <property type="molecule type" value="Genomic_DNA"/>
</dbReference>
<dbReference type="Proteomes" id="UP001165343">
    <property type="component" value="Unassembled WGS sequence"/>
</dbReference>
<gene>
    <name evidence="3" type="ORF">LZ519_01985</name>
</gene>
<dbReference type="SUPFAM" id="SSF55797">
    <property type="entry name" value="PR-1-like"/>
    <property type="match status" value="1"/>
</dbReference>
<comment type="caution">
    <text evidence="3">The sequence shown here is derived from an EMBL/GenBank/DDBJ whole genome shotgun (WGS) entry which is preliminary data.</text>
</comment>
<dbReference type="RefSeq" id="WP_249867064.1">
    <property type="nucleotide sequence ID" value="NZ_JAMGBC010000001.1"/>
</dbReference>
<accession>A0ABT0RCW3</accession>
<dbReference type="SMART" id="SM00198">
    <property type="entry name" value="SCP"/>
    <property type="match status" value="1"/>
</dbReference>
<evidence type="ECO:0000259" key="2">
    <source>
        <dbReference type="SMART" id="SM00198"/>
    </source>
</evidence>
<dbReference type="InterPro" id="IPR014044">
    <property type="entry name" value="CAP_dom"/>
</dbReference>
<name>A0ABT0RCW3_9SPHN</name>
<dbReference type="PANTHER" id="PTHR10334">
    <property type="entry name" value="CYSTEINE-RICH SECRETORY PROTEIN-RELATED"/>
    <property type="match status" value="1"/>
</dbReference>
<keyword evidence="4" id="KW-1185">Reference proteome</keyword>
<keyword evidence="1" id="KW-0732">Signal</keyword>
<dbReference type="InterPro" id="IPR018244">
    <property type="entry name" value="Allrgn_V5/Tpx1_CS"/>
</dbReference>
<sequence length="171" mass="18529">MRTFLSCLAVILTAGVLPAPAPGQPLDPLSMRLLVAHNRERVALGVPPLSWDPALAAAAASYGPALAAIGTLQHSPKQTRPGQRENLWMGTKGAFTPEQMVSNWTSEKRYFRPGIFPAVSSTGNWLDVSHYTTIVWRTTTRVGCAIYRTPASDFLICRYSPPGNVDGKPVL</sequence>
<evidence type="ECO:0000313" key="4">
    <source>
        <dbReference type="Proteomes" id="UP001165343"/>
    </source>
</evidence>
<dbReference type="PRINTS" id="PR00837">
    <property type="entry name" value="V5TPXLIKE"/>
</dbReference>
<proteinExistence type="predicted"/>
<organism evidence="3 4">
    <name type="scientific">Sphingomonas anseongensis</name>
    <dbReference type="NCBI Taxonomy" id="2908207"/>
    <lineage>
        <taxon>Bacteria</taxon>
        <taxon>Pseudomonadati</taxon>
        <taxon>Pseudomonadota</taxon>
        <taxon>Alphaproteobacteria</taxon>
        <taxon>Sphingomonadales</taxon>
        <taxon>Sphingomonadaceae</taxon>
        <taxon>Sphingomonas</taxon>
    </lineage>
</organism>
<feature type="chain" id="PRO_5045602096" evidence="1">
    <location>
        <begin position="24"/>
        <end position="171"/>
    </location>
</feature>
<evidence type="ECO:0000313" key="3">
    <source>
        <dbReference type="EMBL" id="MCL6678092.1"/>
    </source>
</evidence>
<reference evidence="3" key="1">
    <citation type="submission" date="2022-05" db="EMBL/GenBank/DDBJ databases">
        <authorList>
            <person name="Jo J.-H."/>
            <person name="Im W.-T."/>
        </authorList>
    </citation>
    <scope>NUCLEOTIDE SEQUENCE</scope>
    <source>
        <strain evidence="3">RG327</strain>
    </source>
</reference>
<protein>
    <submittedName>
        <fullName evidence="3">CAP domain-containing protein</fullName>
    </submittedName>
</protein>
<dbReference type="Pfam" id="PF00188">
    <property type="entry name" value="CAP"/>
    <property type="match status" value="1"/>
</dbReference>
<evidence type="ECO:0000256" key="1">
    <source>
        <dbReference type="SAM" id="SignalP"/>
    </source>
</evidence>
<dbReference type="PROSITE" id="PS01010">
    <property type="entry name" value="CRISP_2"/>
    <property type="match status" value="1"/>
</dbReference>
<feature type="domain" description="SCP" evidence="2">
    <location>
        <begin position="27"/>
        <end position="167"/>
    </location>
</feature>
<dbReference type="InterPro" id="IPR001283">
    <property type="entry name" value="CRISP-related"/>
</dbReference>